<feature type="region of interest" description="Disordered" evidence="1">
    <location>
        <begin position="56"/>
        <end position="95"/>
    </location>
</feature>
<dbReference type="Proteomes" id="UP000297245">
    <property type="component" value="Unassembled WGS sequence"/>
</dbReference>
<reference evidence="2 3" key="1">
    <citation type="journal article" date="2019" name="Nat. Ecol. Evol.">
        <title>Megaphylogeny resolves global patterns of mushroom evolution.</title>
        <authorList>
            <person name="Varga T."/>
            <person name="Krizsan K."/>
            <person name="Foldi C."/>
            <person name="Dima B."/>
            <person name="Sanchez-Garcia M."/>
            <person name="Sanchez-Ramirez S."/>
            <person name="Szollosi G.J."/>
            <person name="Szarkandi J.G."/>
            <person name="Papp V."/>
            <person name="Albert L."/>
            <person name="Andreopoulos W."/>
            <person name="Angelini C."/>
            <person name="Antonin V."/>
            <person name="Barry K.W."/>
            <person name="Bougher N.L."/>
            <person name="Buchanan P."/>
            <person name="Buyck B."/>
            <person name="Bense V."/>
            <person name="Catcheside P."/>
            <person name="Chovatia M."/>
            <person name="Cooper J."/>
            <person name="Damon W."/>
            <person name="Desjardin D."/>
            <person name="Finy P."/>
            <person name="Geml J."/>
            <person name="Haridas S."/>
            <person name="Hughes K."/>
            <person name="Justo A."/>
            <person name="Karasinski D."/>
            <person name="Kautmanova I."/>
            <person name="Kiss B."/>
            <person name="Kocsube S."/>
            <person name="Kotiranta H."/>
            <person name="LaButti K.M."/>
            <person name="Lechner B.E."/>
            <person name="Liimatainen K."/>
            <person name="Lipzen A."/>
            <person name="Lukacs Z."/>
            <person name="Mihaltcheva S."/>
            <person name="Morgado L.N."/>
            <person name="Niskanen T."/>
            <person name="Noordeloos M.E."/>
            <person name="Ohm R.A."/>
            <person name="Ortiz-Santana B."/>
            <person name="Ovrebo C."/>
            <person name="Racz N."/>
            <person name="Riley R."/>
            <person name="Savchenko A."/>
            <person name="Shiryaev A."/>
            <person name="Soop K."/>
            <person name="Spirin V."/>
            <person name="Szebenyi C."/>
            <person name="Tomsovsky M."/>
            <person name="Tulloss R.E."/>
            <person name="Uehling J."/>
            <person name="Grigoriev I.V."/>
            <person name="Vagvolgyi C."/>
            <person name="Papp T."/>
            <person name="Martin F.M."/>
            <person name="Miettinen O."/>
            <person name="Hibbett D.S."/>
            <person name="Nagy L.G."/>
        </authorList>
    </citation>
    <scope>NUCLEOTIDE SEQUENCE [LARGE SCALE GENOMIC DNA]</scope>
    <source>
        <strain evidence="2 3">CBS 962.96</strain>
    </source>
</reference>
<proteinExistence type="predicted"/>
<dbReference type="AlphaFoldDB" id="A0A4S8KP70"/>
<protein>
    <submittedName>
        <fullName evidence="2">Uncharacterized protein</fullName>
    </submittedName>
</protein>
<evidence type="ECO:0000313" key="2">
    <source>
        <dbReference type="EMBL" id="THU77486.1"/>
    </source>
</evidence>
<accession>A0A4S8KP70</accession>
<organism evidence="2 3">
    <name type="scientific">Dendrothele bispora (strain CBS 962.96)</name>
    <dbReference type="NCBI Taxonomy" id="1314807"/>
    <lineage>
        <taxon>Eukaryota</taxon>
        <taxon>Fungi</taxon>
        <taxon>Dikarya</taxon>
        <taxon>Basidiomycota</taxon>
        <taxon>Agaricomycotina</taxon>
        <taxon>Agaricomycetes</taxon>
        <taxon>Agaricomycetidae</taxon>
        <taxon>Agaricales</taxon>
        <taxon>Agaricales incertae sedis</taxon>
        <taxon>Dendrothele</taxon>
    </lineage>
</organism>
<feature type="compositionally biased region" description="Basic and acidic residues" evidence="1">
    <location>
        <begin position="62"/>
        <end position="80"/>
    </location>
</feature>
<dbReference type="EMBL" id="ML180422">
    <property type="protein sequence ID" value="THU77486.1"/>
    <property type="molecule type" value="Genomic_DNA"/>
</dbReference>
<name>A0A4S8KP70_DENBC</name>
<gene>
    <name evidence="2" type="ORF">K435DRAFT_891969</name>
</gene>
<evidence type="ECO:0000313" key="3">
    <source>
        <dbReference type="Proteomes" id="UP000297245"/>
    </source>
</evidence>
<evidence type="ECO:0000256" key="1">
    <source>
        <dbReference type="SAM" id="MobiDB-lite"/>
    </source>
</evidence>
<keyword evidence="3" id="KW-1185">Reference proteome</keyword>
<feature type="compositionally biased region" description="Acidic residues" evidence="1">
    <location>
        <begin position="81"/>
        <end position="92"/>
    </location>
</feature>
<sequence>MVADSTVLLLQFYFKVQYKNMSNSSGVDALQVFMSAEVGEREPALLLTIEEDVALEDNNDGLEGKESEEFRESDSSNKEEEVFEEEEPEEDERIAKLQVLYSGAAKFH</sequence>